<organism evidence="1 2">
    <name type="scientific">Hyalomma asiaticum</name>
    <name type="common">Tick</name>
    <dbReference type="NCBI Taxonomy" id="266040"/>
    <lineage>
        <taxon>Eukaryota</taxon>
        <taxon>Metazoa</taxon>
        <taxon>Ecdysozoa</taxon>
        <taxon>Arthropoda</taxon>
        <taxon>Chelicerata</taxon>
        <taxon>Arachnida</taxon>
        <taxon>Acari</taxon>
        <taxon>Parasitiformes</taxon>
        <taxon>Ixodida</taxon>
        <taxon>Ixodoidea</taxon>
        <taxon>Ixodidae</taxon>
        <taxon>Hyalomminae</taxon>
        <taxon>Hyalomma</taxon>
    </lineage>
</organism>
<accession>A0ACB7S795</accession>
<dbReference type="Proteomes" id="UP000821845">
    <property type="component" value="Chromosome 5"/>
</dbReference>
<proteinExistence type="predicted"/>
<evidence type="ECO:0000313" key="2">
    <source>
        <dbReference type="Proteomes" id="UP000821845"/>
    </source>
</evidence>
<protein>
    <submittedName>
        <fullName evidence="1">Uncharacterized protein</fullName>
    </submittedName>
</protein>
<keyword evidence="2" id="KW-1185">Reference proteome</keyword>
<gene>
    <name evidence="1" type="ORF">HPB50_003192</name>
</gene>
<dbReference type="EMBL" id="CM023485">
    <property type="protein sequence ID" value="KAH6929614.1"/>
    <property type="molecule type" value="Genomic_DNA"/>
</dbReference>
<name>A0ACB7S795_HYAAI</name>
<reference evidence="1" key="1">
    <citation type="submission" date="2020-05" db="EMBL/GenBank/DDBJ databases">
        <title>Large-scale comparative analyses of tick genomes elucidate their genetic diversity and vector capacities.</title>
        <authorList>
            <person name="Jia N."/>
            <person name="Wang J."/>
            <person name="Shi W."/>
            <person name="Du L."/>
            <person name="Sun Y."/>
            <person name="Zhan W."/>
            <person name="Jiang J."/>
            <person name="Wang Q."/>
            <person name="Zhang B."/>
            <person name="Ji P."/>
            <person name="Sakyi L.B."/>
            <person name="Cui X."/>
            <person name="Yuan T."/>
            <person name="Jiang B."/>
            <person name="Yang W."/>
            <person name="Lam T.T.-Y."/>
            <person name="Chang Q."/>
            <person name="Ding S."/>
            <person name="Wang X."/>
            <person name="Zhu J."/>
            <person name="Ruan X."/>
            <person name="Zhao L."/>
            <person name="Wei J."/>
            <person name="Que T."/>
            <person name="Du C."/>
            <person name="Cheng J."/>
            <person name="Dai P."/>
            <person name="Han X."/>
            <person name="Huang E."/>
            <person name="Gao Y."/>
            <person name="Liu J."/>
            <person name="Shao H."/>
            <person name="Ye R."/>
            <person name="Li L."/>
            <person name="Wei W."/>
            <person name="Wang X."/>
            <person name="Wang C."/>
            <person name="Yang T."/>
            <person name="Huo Q."/>
            <person name="Li W."/>
            <person name="Guo W."/>
            <person name="Chen H."/>
            <person name="Zhou L."/>
            <person name="Ni X."/>
            <person name="Tian J."/>
            <person name="Zhou Y."/>
            <person name="Sheng Y."/>
            <person name="Liu T."/>
            <person name="Pan Y."/>
            <person name="Xia L."/>
            <person name="Li J."/>
            <person name="Zhao F."/>
            <person name="Cao W."/>
        </authorList>
    </citation>
    <scope>NUCLEOTIDE SEQUENCE</scope>
    <source>
        <strain evidence="1">Hyas-2018</strain>
    </source>
</reference>
<comment type="caution">
    <text evidence="1">The sequence shown here is derived from an EMBL/GenBank/DDBJ whole genome shotgun (WGS) entry which is preliminary data.</text>
</comment>
<sequence>MPTSNRALKYGPPYNYTFLEDNIGKETRNIKSDIFRGCINEDHLNFSLRSNFYWGRELAFSYPSGEQRVPLYIEIRGPDVNNNAQETHAMMYVSWFQKDPTFTLDTFQIPKGLHCKYSPNRGRLPNMPSSFSYGVEETVFQLDGSGFLKGGFASLSYKKVWYDSELKLARIDMRPSEEDLRSELLQSVGNTSEFISVLFDLKTGFTYVSRMAQSVCLLVDKQKSHFWKHPDGTPKTPEELFGISANLQYKGKAAVMGTEVETWTELLKDVGKPSITKRDMSFSSHNKRKDQYSNKYVVSPIQEAIYEQESTQNNSSREFPNQNVTIRNYLYFNSLAPDQDVFSQHACLPEKPTGSYYVTFKRVCVAVAHISQEMIC</sequence>
<evidence type="ECO:0000313" key="1">
    <source>
        <dbReference type="EMBL" id="KAH6929614.1"/>
    </source>
</evidence>